<proteinExistence type="predicted"/>
<comment type="caution">
    <text evidence="1">The sequence shown here is derived from an EMBL/GenBank/DDBJ whole genome shotgun (WGS) entry which is preliminary data.</text>
</comment>
<protein>
    <submittedName>
        <fullName evidence="1">Uncharacterized protein</fullName>
    </submittedName>
</protein>
<sequence>MMLMVDGGNGGVAQVHVDYVVQASEQLHLSLVPITPSSSISMTTTLFASSAYQYVLMSVPKLQPIVYSGNFGGFVRTTLSLFVIDLGFPNQATISLNTVCFGEDNKNRRRFRCNPRYWNSHGSSRASIIVAVKVDGPNAVYKGTSLLDRWEERLQDIFNGRPYDMVDAALAY</sequence>
<organism evidence="1 2">
    <name type="scientific">Populus tomentosa</name>
    <name type="common">Chinese white poplar</name>
    <dbReference type="NCBI Taxonomy" id="118781"/>
    <lineage>
        <taxon>Eukaryota</taxon>
        <taxon>Viridiplantae</taxon>
        <taxon>Streptophyta</taxon>
        <taxon>Embryophyta</taxon>
        <taxon>Tracheophyta</taxon>
        <taxon>Spermatophyta</taxon>
        <taxon>Magnoliopsida</taxon>
        <taxon>eudicotyledons</taxon>
        <taxon>Gunneridae</taxon>
        <taxon>Pentapetalae</taxon>
        <taxon>rosids</taxon>
        <taxon>fabids</taxon>
        <taxon>Malpighiales</taxon>
        <taxon>Salicaceae</taxon>
        <taxon>Saliceae</taxon>
        <taxon>Populus</taxon>
    </lineage>
</organism>
<dbReference type="OrthoDB" id="6600518at2759"/>
<dbReference type="EMBL" id="JAAWWB010000002">
    <property type="protein sequence ID" value="KAG6787585.1"/>
    <property type="molecule type" value="Genomic_DNA"/>
</dbReference>
<gene>
    <name evidence="1" type="ORF">POTOM_003627</name>
</gene>
<dbReference type="Proteomes" id="UP000886885">
    <property type="component" value="Chromosome 1D"/>
</dbReference>
<evidence type="ECO:0000313" key="2">
    <source>
        <dbReference type="Proteomes" id="UP000886885"/>
    </source>
</evidence>
<reference evidence="1" key="1">
    <citation type="journal article" date="2020" name="bioRxiv">
        <title>Hybrid origin of Populus tomentosa Carr. identified through genome sequencing and phylogenomic analysis.</title>
        <authorList>
            <person name="An X."/>
            <person name="Gao K."/>
            <person name="Chen Z."/>
            <person name="Li J."/>
            <person name="Yang X."/>
            <person name="Yang X."/>
            <person name="Zhou J."/>
            <person name="Guo T."/>
            <person name="Zhao T."/>
            <person name="Huang S."/>
            <person name="Miao D."/>
            <person name="Khan W.U."/>
            <person name="Rao P."/>
            <person name="Ye M."/>
            <person name="Lei B."/>
            <person name="Liao W."/>
            <person name="Wang J."/>
            <person name="Ji L."/>
            <person name="Li Y."/>
            <person name="Guo B."/>
            <person name="Mustafa N.S."/>
            <person name="Li S."/>
            <person name="Yun Q."/>
            <person name="Keller S.R."/>
            <person name="Mao J."/>
            <person name="Zhang R."/>
            <person name="Strauss S.H."/>
        </authorList>
    </citation>
    <scope>NUCLEOTIDE SEQUENCE</scope>
    <source>
        <strain evidence="1">GM15</strain>
        <tissue evidence="1">Leaf</tissue>
    </source>
</reference>
<evidence type="ECO:0000313" key="1">
    <source>
        <dbReference type="EMBL" id="KAG6787585.1"/>
    </source>
</evidence>
<name>A0A8X8AUD7_POPTO</name>
<keyword evidence="2" id="KW-1185">Reference proteome</keyword>
<accession>A0A8X8AUD7</accession>
<dbReference type="AlphaFoldDB" id="A0A8X8AUD7"/>